<evidence type="ECO:0000313" key="2">
    <source>
        <dbReference type="EMBL" id="RXI96372.1"/>
    </source>
</evidence>
<dbReference type="Proteomes" id="UP000290649">
    <property type="component" value="Unassembled WGS sequence"/>
</dbReference>
<comment type="caution">
    <text evidence="2">The sequence shown here is derived from an EMBL/GenBank/DDBJ whole genome shotgun (WGS) entry which is preliminary data.</text>
</comment>
<keyword evidence="3" id="KW-1185">Reference proteome</keyword>
<organism evidence="2 3">
    <name type="scientific">Anaerobacillus alkaliphilus</name>
    <dbReference type="NCBI Taxonomy" id="1548597"/>
    <lineage>
        <taxon>Bacteria</taxon>
        <taxon>Bacillati</taxon>
        <taxon>Bacillota</taxon>
        <taxon>Bacilli</taxon>
        <taxon>Bacillales</taxon>
        <taxon>Bacillaceae</taxon>
        <taxon>Anaerobacillus</taxon>
    </lineage>
</organism>
<dbReference type="AlphaFoldDB" id="A0A4Q0VNH1"/>
<reference evidence="2 3" key="1">
    <citation type="journal article" date="2019" name="Int. J. Syst. Evol. Microbiol.">
        <title>Anaerobacillus alkaliphilus sp. nov., a novel alkaliphilic and moderately halophilic bacterium.</title>
        <authorList>
            <person name="Borsodi A.K."/>
            <person name="Aszalos J.M."/>
            <person name="Bihari P."/>
            <person name="Nagy I."/>
            <person name="Schumann P."/>
            <person name="Sproer C."/>
            <person name="Kovacs A.L."/>
            <person name="Boka K."/>
            <person name="Dobosy P."/>
            <person name="Ovari M."/>
            <person name="Szili-Kovacs T."/>
            <person name="Toth E."/>
        </authorList>
    </citation>
    <scope>NUCLEOTIDE SEQUENCE [LARGE SCALE GENOMIC DNA]</scope>
    <source>
        <strain evidence="2 3">B16-10</strain>
    </source>
</reference>
<sequence length="260" mass="29905">MEPLYDHIGVTYDTTRKADPEITRRLRNHLQVSNRSRILDLACGTGNYTVALEETGLQMTGIDLSKEMIKKAEEKSDSVTWEIANVKKLPFDQKSFDGLTCTLAAHHFDELLTPFQEAYRVLDKGRFVLFTSTPEQMNNYWLKEYFPEAIEKSAQQMPCLREVEDALKTAGFRIVGYETFLIQPDLVDFFLYSGKYEPKMYLIEDVRKGISTFANIASKEEIKEGCIRLKRDIESKKIDEVTSKYSSSLGDYVFVVAEKK</sequence>
<accession>A0A4Q0VNH1</accession>
<protein>
    <submittedName>
        <fullName evidence="2">Class I SAM-dependent methyltransferase</fullName>
    </submittedName>
</protein>
<keyword evidence="2" id="KW-0489">Methyltransferase</keyword>
<keyword evidence="2" id="KW-0808">Transferase</keyword>
<dbReference type="SUPFAM" id="SSF53335">
    <property type="entry name" value="S-adenosyl-L-methionine-dependent methyltransferases"/>
    <property type="match status" value="1"/>
</dbReference>
<evidence type="ECO:0000259" key="1">
    <source>
        <dbReference type="Pfam" id="PF08241"/>
    </source>
</evidence>
<dbReference type="PANTHER" id="PTHR43591">
    <property type="entry name" value="METHYLTRANSFERASE"/>
    <property type="match status" value="1"/>
</dbReference>
<dbReference type="EMBL" id="QOUX01000047">
    <property type="protein sequence ID" value="RXI96372.1"/>
    <property type="molecule type" value="Genomic_DNA"/>
</dbReference>
<dbReference type="CDD" id="cd02440">
    <property type="entry name" value="AdoMet_MTases"/>
    <property type="match status" value="1"/>
</dbReference>
<dbReference type="InterPro" id="IPR029063">
    <property type="entry name" value="SAM-dependent_MTases_sf"/>
</dbReference>
<dbReference type="OrthoDB" id="9791837at2"/>
<dbReference type="GO" id="GO:0008757">
    <property type="term" value="F:S-adenosylmethionine-dependent methyltransferase activity"/>
    <property type="evidence" value="ECO:0007669"/>
    <property type="project" value="InterPro"/>
</dbReference>
<dbReference type="InterPro" id="IPR013216">
    <property type="entry name" value="Methyltransf_11"/>
</dbReference>
<proteinExistence type="predicted"/>
<dbReference type="Pfam" id="PF08241">
    <property type="entry name" value="Methyltransf_11"/>
    <property type="match status" value="1"/>
</dbReference>
<name>A0A4Q0VNH1_9BACI</name>
<feature type="domain" description="Methyltransferase type 11" evidence="1">
    <location>
        <begin position="39"/>
        <end position="128"/>
    </location>
</feature>
<dbReference type="GO" id="GO:0032259">
    <property type="term" value="P:methylation"/>
    <property type="evidence" value="ECO:0007669"/>
    <property type="project" value="UniProtKB-KW"/>
</dbReference>
<dbReference type="Gene3D" id="3.40.50.150">
    <property type="entry name" value="Vaccinia Virus protein VP39"/>
    <property type="match status" value="1"/>
</dbReference>
<gene>
    <name evidence="2" type="ORF">DS745_21895</name>
</gene>
<evidence type="ECO:0000313" key="3">
    <source>
        <dbReference type="Proteomes" id="UP000290649"/>
    </source>
</evidence>
<dbReference type="RefSeq" id="WP_129080348.1">
    <property type="nucleotide sequence ID" value="NZ_QOUX01000047.1"/>
</dbReference>